<keyword evidence="2" id="KW-1185">Reference proteome</keyword>
<dbReference type="Proteomes" id="UP000076268">
    <property type="component" value="Unassembled WGS sequence"/>
</dbReference>
<name>A0A154BSQ2_ANASB</name>
<accession>A0A154BSQ2</accession>
<dbReference type="PANTHER" id="PTHR38451">
    <property type="entry name" value="TRNA (ADENINE(22)-N(1))-METHYLTRANSFERASE"/>
    <property type="match status" value="1"/>
</dbReference>
<dbReference type="InterPro" id="IPR006901">
    <property type="entry name" value="TrmK"/>
</dbReference>
<dbReference type="EMBL" id="LSGP01000013">
    <property type="protein sequence ID" value="KYZ77044.1"/>
    <property type="molecule type" value="Genomic_DNA"/>
</dbReference>
<sequence length="227" mass="24884">MKLGDRLSALAAMVPPGSRMADVGTDHAYLPLYLAEIGHIERAVAIDVNPGPFASARDAVLRASMADKIDVRLGNGLQVVTPNEVDVAVMAGMGGMTMIQIMETSPDVLQSLSRLVLQPMVGAPQVRRWLQTNGWRIIDETIVQDEGRLYEVLAAEPGQMEANELLEIGPILWQQRHPLLADLLKQRLYSLCFVLSQMEKSAAAQTNPKYQEQKAIISILEAKLACL</sequence>
<evidence type="ECO:0008006" key="3">
    <source>
        <dbReference type="Google" id="ProtNLM"/>
    </source>
</evidence>
<protein>
    <recommendedName>
        <fullName evidence="3">SAM-dependent methyltransferase</fullName>
    </recommendedName>
</protein>
<dbReference type="SUPFAM" id="SSF53335">
    <property type="entry name" value="S-adenosyl-L-methionine-dependent methyltransferases"/>
    <property type="match status" value="1"/>
</dbReference>
<organism evidence="1 2">
    <name type="scientific">Anaerosporomusa subterranea</name>
    <dbReference type="NCBI Taxonomy" id="1794912"/>
    <lineage>
        <taxon>Bacteria</taxon>
        <taxon>Bacillati</taxon>
        <taxon>Bacillota</taxon>
        <taxon>Negativicutes</taxon>
        <taxon>Acetonemataceae</taxon>
        <taxon>Anaerosporomusa</taxon>
    </lineage>
</organism>
<evidence type="ECO:0000313" key="1">
    <source>
        <dbReference type="EMBL" id="KYZ77044.1"/>
    </source>
</evidence>
<dbReference type="PANTHER" id="PTHR38451:SF1">
    <property type="entry name" value="TRNA (ADENINE(22)-N(1))-METHYLTRANSFERASE"/>
    <property type="match status" value="1"/>
</dbReference>
<dbReference type="Gene3D" id="3.40.50.150">
    <property type="entry name" value="Vaccinia Virus protein VP39"/>
    <property type="match status" value="1"/>
</dbReference>
<dbReference type="Pfam" id="PF04816">
    <property type="entry name" value="TrmK"/>
    <property type="match status" value="1"/>
</dbReference>
<reference evidence="1 2" key="1">
    <citation type="submission" date="2016-02" db="EMBL/GenBank/DDBJ databases">
        <title>Anaerosporomusa subterraneum gen. nov., sp. nov., a spore-forming obligate anaerobe isolated from saprolite.</title>
        <authorList>
            <person name="Choi J.K."/>
            <person name="Shah M."/>
            <person name="Yee N."/>
        </authorList>
    </citation>
    <scope>NUCLEOTIDE SEQUENCE [LARGE SCALE GENOMIC DNA]</scope>
    <source>
        <strain evidence="1 2">RU4</strain>
    </source>
</reference>
<gene>
    <name evidence="1" type="ORF">AXX12_02580</name>
</gene>
<dbReference type="PIRSF" id="PIRSF018637">
    <property type="entry name" value="TrmK"/>
    <property type="match status" value="1"/>
</dbReference>
<proteinExistence type="predicted"/>
<dbReference type="AlphaFoldDB" id="A0A154BSQ2"/>
<dbReference type="InterPro" id="IPR029063">
    <property type="entry name" value="SAM-dependent_MTases_sf"/>
</dbReference>
<dbReference type="RefSeq" id="WP_066238643.1">
    <property type="nucleotide sequence ID" value="NZ_LSGP01000013.1"/>
</dbReference>
<dbReference type="OrthoDB" id="5881184at2"/>
<comment type="caution">
    <text evidence="1">The sequence shown here is derived from an EMBL/GenBank/DDBJ whole genome shotgun (WGS) entry which is preliminary data.</text>
</comment>
<dbReference type="STRING" id="1794912.AXX12_02580"/>
<evidence type="ECO:0000313" key="2">
    <source>
        <dbReference type="Proteomes" id="UP000076268"/>
    </source>
</evidence>
<dbReference type="GO" id="GO:0160105">
    <property type="term" value="F:tRNA (adenine(22)-N1)-methyltransferase activity"/>
    <property type="evidence" value="ECO:0007669"/>
    <property type="project" value="InterPro"/>
</dbReference>